<dbReference type="AlphaFoldDB" id="A0A847UE77"/>
<evidence type="ECO:0000313" key="2">
    <source>
        <dbReference type="EMBL" id="NLV09341.1"/>
    </source>
</evidence>
<feature type="transmembrane region" description="Helical" evidence="1">
    <location>
        <begin position="191"/>
        <end position="212"/>
    </location>
</feature>
<dbReference type="InterPro" id="IPR025098">
    <property type="entry name" value="DUF4013"/>
</dbReference>
<comment type="caution">
    <text evidence="2">The sequence shown here is derived from an EMBL/GenBank/DDBJ whole genome shotgun (WGS) entry which is preliminary data.</text>
</comment>
<organism evidence="2 3">
    <name type="scientific">Halomicrobium mukohataei</name>
    <dbReference type="NCBI Taxonomy" id="57705"/>
    <lineage>
        <taxon>Archaea</taxon>
        <taxon>Methanobacteriati</taxon>
        <taxon>Methanobacteriota</taxon>
        <taxon>Stenosarchaea group</taxon>
        <taxon>Halobacteria</taxon>
        <taxon>Halobacteriales</taxon>
        <taxon>Haloarculaceae</taxon>
        <taxon>Halomicrobium</taxon>
    </lineage>
</organism>
<feature type="transmembrane region" description="Helical" evidence="1">
    <location>
        <begin position="113"/>
        <end position="135"/>
    </location>
</feature>
<proteinExistence type="predicted"/>
<reference evidence="2" key="1">
    <citation type="submission" date="2019-12" db="EMBL/GenBank/DDBJ databases">
        <title>Whole-genome sequence of Halomicrobium mukohataei pws1.</title>
        <authorList>
            <person name="Verma D.K."/>
            <person name="Gopal K."/>
            <person name="Prasad E.S."/>
        </authorList>
    </citation>
    <scope>NUCLEOTIDE SEQUENCE</scope>
    <source>
        <strain evidence="2">Pws1</strain>
    </source>
</reference>
<protein>
    <submittedName>
        <fullName evidence="2">DUF4013 domain-containing protein</fullName>
    </submittedName>
</protein>
<dbReference type="RefSeq" id="WP_170093219.1">
    <property type="nucleotide sequence ID" value="NZ_WOYG01000001.1"/>
</dbReference>
<dbReference type="EMBL" id="WOYG01000001">
    <property type="protein sequence ID" value="NLV09341.1"/>
    <property type="molecule type" value="Genomic_DNA"/>
</dbReference>
<evidence type="ECO:0000313" key="3">
    <source>
        <dbReference type="Proteomes" id="UP000608662"/>
    </source>
</evidence>
<accession>A0A847UE77</accession>
<gene>
    <name evidence="2" type="ORF">GOC74_05275</name>
</gene>
<feature type="transmembrane region" description="Helical" evidence="1">
    <location>
        <begin position="73"/>
        <end position="101"/>
    </location>
</feature>
<keyword evidence="1" id="KW-1133">Transmembrane helix</keyword>
<dbReference type="Proteomes" id="UP000608662">
    <property type="component" value="Unassembled WGS sequence"/>
</dbReference>
<keyword evidence="1" id="KW-0812">Transmembrane</keyword>
<name>A0A847UE77_9EURY</name>
<dbReference type="Pfam" id="PF13197">
    <property type="entry name" value="DUF4013"/>
    <property type="match status" value="1"/>
</dbReference>
<evidence type="ECO:0000256" key="1">
    <source>
        <dbReference type="SAM" id="Phobius"/>
    </source>
</evidence>
<sequence>MNPDIEELARYPMESDDWIVTVAIGGVATLLAVFVVPIFVVTGYTVRAIRAGMEDASEPPVFDEWGSLLTEGLVAAVITFVYQLIPTVVFGVLVGGSILAFTTGSETAAGLGLFGLFGGLVLWWVLAIVFGYVGLAGVANYAREQSFGAGFDVTVIRTAVTSRDYAVAWLYVIALNVVVGVLAGALNVVPILGGIVGVFLGFYALIIAGWLLGDGFAAATDTHVESTVDESTSVA</sequence>
<dbReference type="OrthoDB" id="107590at2157"/>
<feature type="transmembrane region" description="Helical" evidence="1">
    <location>
        <begin position="166"/>
        <end position="185"/>
    </location>
</feature>
<keyword evidence="1" id="KW-0472">Membrane</keyword>
<feature type="transmembrane region" description="Helical" evidence="1">
    <location>
        <begin position="18"/>
        <end position="44"/>
    </location>
</feature>